<protein>
    <recommendedName>
        <fullName evidence="1">PIN domain-containing protein</fullName>
    </recommendedName>
</protein>
<comment type="caution">
    <text evidence="2">The sequence shown here is derived from an EMBL/GenBank/DDBJ whole genome shotgun (WGS) entry which is preliminary data.</text>
</comment>
<evidence type="ECO:0000313" key="3">
    <source>
        <dbReference type="Proteomes" id="UP000230214"/>
    </source>
</evidence>
<dbReference type="EMBL" id="PCXU01000012">
    <property type="protein sequence ID" value="PIR43752.1"/>
    <property type="molecule type" value="Genomic_DNA"/>
</dbReference>
<evidence type="ECO:0000313" key="2">
    <source>
        <dbReference type="EMBL" id="PIR43752.1"/>
    </source>
</evidence>
<dbReference type="InterPro" id="IPR029060">
    <property type="entry name" value="PIN-like_dom_sf"/>
</dbReference>
<feature type="domain" description="PIN" evidence="1">
    <location>
        <begin position="4"/>
        <end position="130"/>
    </location>
</feature>
<proteinExistence type="predicted"/>
<reference evidence="2 3" key="1">
    <citation type="submission" date="2017-09" db="EMBL/GenBank/DDBJ databases">
        <title>Depth-based differentiation of microbial function through sediment-hosted aquifers and enrichment of novel symbionts in the deep terrestrial subsurface.</title>
        <authorList>
            <person name="Probst A.J."/>
            <person name="Ladd B."/>
            <person name="Jarett J.K."/>
            <person name="Geller-Mcgrath D.E."/>
            <person name="Sieber C.M."/>
            <person name="Emerson J.B."/>
            <person name="Anantharaman K."/>
            <person name="Thomas B.C."/>
            <person name="Malmstrom R."/>
            <person name="Stieglmeier M."/>
            <person name="Klingl A."/>
            <person name="Woyke T."/>
            <person name="Ryan C.M."/>
            <person name="Banfield J.F."/>
        </authorList>
    </citation>
    <scope>NUCLEOTIDE SEQUENCE [LARGE SCALE GENOMIC DNA]</scope>
    <source>
        <strain evidence="2">CG10_big_fil_rev_8_21_14_0_10_32_10</strain>
    </source>
</reference>
<accession>A0A2H0RB39</accession>
<dbReference type="Pfam" id="PF01850">
    <property type="entry name" value="PIN"/>
    <property type="match status" value="1"/>
</dbReference>
<gene>
    <name evidence="2" type="ORF">COV24_01190</name>
</gene>
<dbReference type="InterPro" id="IPR002716">
    <property type="entry name" value="PIN_dom"/>
</dbReference>
<organism evidence="2 3">
    <name type="scientific">candidate division WWE3 bacterium CG10_big_fil_rev_8_21_14_0_10_32_10</name>
    <dbReference type="NCBI Taxonomy" id="1975090"/>
    <lineage>
        <taxon>Bacteria</taxon>
        <taxon>Katanobacteria</taxon>
    </lineage>
</organism>
<dbReference type="SUPFAM" id="SSF88723">
    <property type="entry name" value="PIN domain-like"/>
    <property type="match status" value="1"/>
</dbReference>
<dbReference type="AlphaFoldDB" id="A0A2H0RB39"/>
<dbReference type="CDD" id="cd09854">
    <property type="entry name" value="PIN_VapC-like"/>
    <property type="match status" value="1"/>
</dbReference>
<sequence>MKSLIDSNIIIYSLVPKSPYFKASRLLLKNEDELYVSIQNLIETFRVITSLKELSVPYTAFEAWLLINQFITHINLLVPREDTLLILQNLCYKYSIKSYQIYDTFLVSVMMDYGIDRIYTNNDKDFKKFSEIKVINPFK</sequence>
<name>A0A2H0RB39_UNCKA</name>
<evidence type="ECO:0000259" key="1">
    <source>
        <dbReference type="Pfam" id="PF01850"/>
    </source>
</evidence>
<dbReference type="Gene3D" id="3.40.50.1010">
    <property type="entry name" value="5'-nuclease"/>
    <property type="match status" value="1"/>
</dbReference>
<dbReference type="Proteomes" id="UP000230214">
    <property type="component" value="Unassembled WGS sequence"/>
</dbReference>